<evidence type="ECO:0000256" key="1">
    <source>
        <dbReference type="SAM" id="MobiDB-lite"/>
    </source>
</evidence>
<gene>
    <name evidence="3" type="ORF">AWH51_01175</name>
</gene>
<keyword evidence="2" id="KW-0812">Transmembrane</keyword>
<comment type="caution">
    <text evidence="3">The sequence shown here is derived from an EMBL/GenBank/DDBJ whole genome shotgun (WGS) entry which is preliminary data.</text>
</comment>
<organism evidence="3 4">
    <name type="scientific">Clavibacter tessellarius</name>
    <dbReference type="NCBI Taxonomy" id="31965"/>
    <lineage>
        <taxon>Bacteria</taxon>
        <taxon>Bacillati</taxon>
        <taxon>Actinomycetota</taxon>
        <taxon>Actinomycetes</taxon>
        <taxon>Micrococcales</taxon>
        <taxon>Microbacteriaceae</taxon>
        <taxon>Clavibacter</taxon>
    </lineage>
</organism>
<dbReference type="OrthoDB" id="5125887at2"/>
<feature type="region of interest" description="Disordered" evidence="1">
    <location>
        <begin position="1"/>
        <end position="84"/>
    </location>
</feature>
<reference evidence="3 4" key="1">
    <citation type="submission" date="2016-01" db="EMBL/GenBank/DDBJ databases">
        <title>Draft genome sequence of Clavibacter michiganensis subsp. tessellarius DOAB 609.</title>
        <authorList>
            <person name="Tambong J.T."/>
        </authorList>
    </citation>
    <scope>NUCLEOTIDE SEQUENCE [LARGE SCALE GENOMIC DNA]</scope>
    <source>
        <strain evidence="3 4">DOAB 609</strain>
    </source>
</reference>
<feature type="transmembrane region" description="Helical" evidence="2">
    <location>
        <begin position="131"/>
        <end position="155"/>
    </location>
</feature>
<feature type="transmembrane region" description="Helical" evidence="2">
    <location>
        <begin position="99"/>
        <end position="119"/>
    </location>
</feature>
<dbReference type="STRING" id="31965.AWH51_01175"/>
<proteinExistence type="predicted"/>
<accession>A0A154UX14</accession>
<dbReference type="EMBL" id="LQXA01000061">
    <property type="protein sequence ID" value="KZC93670.1"/>
    <property type="molecule type" value="Genomic_DNA"/>
</dbReference>
<dbReference type="Proteomes" id="UP000076218">
    <property type="component" value="Unassembled WGS sequence"/>
</dbReference>
<dbReference type="RefSeq" id="WP_063072835.1">
    <property type="nucleotide sequence ID" value="NZ_LQXA01000061.1"/>
</dbReference>
<feature type="compositionally biased region" description="Low complexity" evidence="1">
    <location>
        <begin position="38"/>
        <end position="77"/>
    </location>
</feature>
<dbReference type="AlphaFoldDB" id="A0A154UX14"/>
<evidence type="ECO:0000256" key="2">
    <source>
        <dbReference type="SAM" id="Phobius"/>
    </source>
</evidence>
<keyword evidence="2" id="KW-1133">Transmembrane helix</keyword>
<evidence type="ECO:0000313" key="4">
    <source>
        <dbReference type="Proteomes" id="UP000076218"/>
    </source>
</evidence>
<protein>
    <submittedName>
        <fullName evidence="3">Uncharacterized protein</fullName>
    </submittedName>
</protein>
<sequence>MPRTPDDDALSWAGEEADPTLARSPEPQRAQPHRTSADPRAAGAGRASALGATAARRAASADASSAGASSADASSGDVPSPRGRLVADDEVAPEASPEVVGLAFFGAVAILEAIAWFFVVRDNPSNAGSAFQVGVAQATEALTVLAPVLWLAAVIAAGRGMRLGGRMLVLAVGAVILFPWPWLVTR</sequence>
<evidence type="ECO:0000313" key="3">
    <source>
        <dbReference type="EMBL" id="KZC93670.1"/>
    </source>
</evidence>
<name>A0A154UX14_9MICO</name>
<feature type="transmembrane region" description="Helical" evidence="2">
    <location>
        <begin position="167"/>
        <end position="184"/>
    </location>
</feature>
<keyword evidence="2" id="KW-0472">Membrane</keyword>